<comment type="similarity">
    <text evidence="1 5 6">Belongs to the universal ribosomal protein uS8 family.</text>
</comment>
<dbReference type="AlphaFoldDB" id="A0A1F8EI81"/>
<organism evidence="7 8">
    <name type="scientific">Candidatus Yanofskybacteria bacterium RIFCSPHIGHO2_01_FULL_41_53</name>
    <dbReference type="NCBI Taxonomy" id="1802663"/>
    <lineage>
        <taxon>Bacteria</taxon>
        <taxon>Candidatus Yanofskyibacteriota</taxon>
    </lineage>
</organism>
<comment type="function">
    <text evidence="5">One of the primary rRNA binding proteins, it binds directly to 16S rRNA central domain where it helps coordinate assembly of the platform of the 30S subunit.</text>
</comment>
<gene>
    <name evidence="5" type="primary">rpsH</name>
    <name evidence="7" type="ORF">A2650_01850</name>
</gene>
<reference evidence="7 8" key="1">
    <citation type="journal article" date="2016" name="Nat. Commun.">
        <title>Thousands of microbial genomes shed light on interconnected biogeochemical processes in an aquifer system.</title>
        <authorList>
            <person name="Anantharaman K."/>
            <person name="Brown C.T."/>
            <person name="Hug L.A."/>
            <person name="Sharon I."/>
            <person name="Castelle C.J."/>
            <person name="Probst A.J."/>
            <person name="Thomas B.C."/>
            <person name="Singh A."/>
            <person name="Wilkins M.J."/>
            <person name="Karaoz U."/>
            <person name="Brodie E.L."/>
            <person name="Williams K.H."/>
            <person name="Hubbard S.S."/>
            <person name="Banfield J.F."/>
        </authorList>
    </citation>
    <scope>NUCLEOTIDE SEQUENCE [LARGE SCALE GENOMIC DNA]</scope>
</reference>
<evidence type="ECO:0000313" key="7">
    <source>
        <dbReference type="EMBL" id="OGN00338.1"/>
    </source>
</evidence>
<dbReference type="Pfam" id="PF00410">
    <property type="entry name" value="Ribosomal_S8"/>
    <property type="match status" value="1"/>
</dbReference>
<proteinExistence type="inferred from homology"/>
<dbReference type="GO" id="GO:0006412">
    <property type="term" value="P:translation"/>
    <property type="evidence" value="ECO:0007669"/>
    <property type="project" value="UniProtKB-UniRule"/>
</dbReference>
<comment type="subunit">
    <text evidence="5">Part of the 30S ribosomal subunit. Contacts proteins S5 and S12.</text>
</comment>
<evidence type="ECO:0000313" key="8">
    <source>
        <dbReference type="Proteomes" id="UP000177117"/>
    </source>
</evidence>
<dbReference type="Proteomes" id="UP000177117">
    <property type="component" value="Unassembled WGS sequence"/>
</dbReference>
<dbReference type="EMBL" id="MGJD01000023">
    <property type="protein sequence ID" value="OGN00338.1"/>
    <property type="molecule type" value="Genomic_DNA"/>
</dbReference>
<dbReference type="InterPro" id="IPR035987">
    <property type="entry name" value="Ribosomal_uS8_sf"/>
</dbReference>
<dbReference type="GO" id="GO:0003735">
    <property type="term" value="F:structural constituent of ribosome"/>
    <property type="evidence" value="ECO:0007669"/>
    <property type="project" value="InterPro"/>
</dbReference>
<dbReference type="PANTHER" id="PTHR11758">
    <property type="entry name" value="40S RIBOSOMAL PROTEIN S15A"/>
    <property type="match status" value="1"/>
</dbReference>
<dbReference type="InterPro" id="IPR000630">
    <property type="entry name" value="Ribosomal_uS8"/>
</dbReference>
<keyword evidence="3 5" id="KW-0687">Ribonucleoprotein</keyword>
<evidence type="ECO:0000256" key="4">
    <source>
        <dbReference type="ARBA" id="ARBA00035258"/>
    </source>
</evidence>
<dbReference type="HAMAP" id="MF_01302_B">
    <property type="entry name" value="Ribosomal_uS8_B"/>
    <property type="match status" value="1"/>
</dbReference>
<comment type="caution">
    <text evidence="7">The sequence shown here is derived from an EMBL/GenBank/DDBJ whole genome shotgun (WGS) entry which is preliminary data.</text>
</comment>
<keyword evidence="2 5" id="KW-0689">Ribosomal protein</keyword>
<dbReference type="GO" id="GO:0005840">
    <property type="term" value="C:ribosome"/>
    <property type="evidence" value="ECO:0007669"/>
    <property type="project" value="UniProtKB-KW"/>
</dbReference>
<dbReference type="NCBIfam" id="NF001109">
    <property type="entry name" value="PRK00136.1"/>
    <property type="match status" value="1"/>
</dbReference>
<dbReference type="GO" id="GO:1990904">
    <property type="term" value="C:ribonucleoprotein complex"/>
    <property type="evidence" value="ECO:0007669"/>
    <property type="project" value="UniProtKB-KW"/>
</dbReference>
<keyword evidence="5" id="KW-0694">RNA-binding</keyword>
<evidence type="ECO:0000256" key="3">
    <source>
        <dbReference type="ARBA" id="ARBA00023274"/>
    </source>
</evidence>
<dbReference type="SUPFAM" id="SSF56047">
    <property type="entry name" value="Ribosomal protein S8"/>
    <property type="match status" value="1"/>
</dbReference>
<keyword evidence="5" id="KW-0699">rRNA-binding</keyword>
<dbReference type="GO" id="GO:0005737">
    <property type="term" value="C:cytoplasm"/>
    <property type="evidence" value="ECO:0007669"/>
    <property type="project" value="UniProtKB-ARBA"/>
</dbReference>
<accession>A0A1F8EI81</accession>
<evidence type="ECO:0000256" key="1">
    <source>
        <dbReference type="ARBA" id="ARBA00006471"/>
    </source>
</evidence>
<sequence>MSPISDMLVNIKNAQAVGREHVSIPFSKVKFKIAQTLKESGFIQEVERRRKKNEKNEFDYLDIYLKYGDDKQPGISGIKIISRPSRHMYVGAKDIKPVHSGYGIAVISTSKGIMSSKEAKKQGTGGEILFEIW</sequence>
<dbReference type="Gene3D" id="3.30.1490.10">
    <property type="match status" value="1"/>
</dbReference>
<evidence type="ECO:0000256" key="6">
    <source>
        <dbReference type="RuleBase" id="RU003660"/>
    </source>
</evidence>
<evidence type="ECO:0000256" key="5">
    <source>
        <dbReference type="HAMAP-Rule" id="MF_01302"/>
    </source>
</evidence>
<protein>
    <recommendedName>
        <fullName evidence="4 5">Small ribosomal subunit protein uS8</fullName>
    </recommendedName>
</protein>
<name>A0A1F8EI81_9BACT</name>
<evidence type="ECO:0000256" key="2">
    <source>
        <dbReference type="ARBA" id="ARBA00022980"/>
    </source>
</evidence>
<dbReference type="InterPro" id="IPR047863">
    <property type="entry name" value="Ribosomal_uS8_CS"/>
</dbReference>
<dbReference type="GO" id="GO:0019843">
    <property type="term" value="F:rRNA binding"/>
    <property type="evidence" value="ECO:0007669"/>
    <property type="project" value="UniProtKB-UniRule"/>
</dbReference>
<dbReference type="PROSITE" id="PS00053">
    <property type="entry name" value="RIBOSOMAL_S8"/>
    <property type="match status" value="1"/>
</dbReference>
<dbReference type="FunFam" id="3.30.1490.10:FF:000001">
    <property type="entry name" value="30S ribosomal protein S8"/>
    <property type="match status" value="1"/>
</dbReference>
<dbReference type="Gene3D" id="3.30.1370.30">
    <property type="match status" value="1"/>
</dbReference>